<gene>
    <name evidence="2" type="primary">90</name>
    <name evidence="2" type="ORF">HVTV1_90</name>
</gene>
<dbReference type="GO" id="GO:0016747">
    <property type="term" value="F:acyltransferase activity, transferring groups other than amino-acyl groups"/>
    <property type="evidence" value="ECO:0007669"/>
    <property type="project" value="InterPro"/>
</dbReference>
<dbReference type="GeneID" id="14477331"/>
<keyword evidence="3" id="KW-1185">Reference proteome</keyword>
<dbReference type="SUPFAM" id="SSF55729">
    <property type="entry name" value="Acyl-CoA N-acyltransferases (Nat)"/>
    <property type="match status" value="1"/>
</dbReference>
<dbReference type="InterPro" id="IPR016181">
    <property type="entry name" value="Acyl_CoA_acyltransferase"/>
</dbReference>
<feature type="domain" description="N-acetyltransferase" evidence="1">
    <location>
        <begin position="2"/>
        <end position="154"/>
    </location>
</feature>
<dbReference type="KEGG" id="vg:14477331"/>
<dbReference type="CDD" id="cd04301">
    <property type="entry name" value="NAT_SF"/>
    <property type="match status" value="1"/>
</dbReference>
<dbReference type="Proteomes" id="UP000011137">
    <property type="component" value="Segment"/>
</dbReference>
<protein>
    <recommendedName>
        <fullName evidence="1">N-acetyltransferase domain-containing protein</fullName>
    </recommendedName>
</protein>
<dbReference type="Pfam" id="PF00583">
    <property type="entry name" value="Acetyltransf_1"/>
    <property type="match status" value="1"/>
</dbReference>
<accession>L7TGX2</accession>
<dbReference type="RefSeq" id="YP_007378995.1">
    <property type="nucleotide sequence ID" value="NC_020158.1"/>
</dbReference>
<dbReference type="EMBL" id="KC117377">
    <property type="protein sequence ID" value="AGC34459.1"/>
    <property type="molecule type" value="Genomic_DNA"/>
</dbReference>
<name>L7TGX2_9CAUD</name>
<dbReference type="OrthoDB" id="12234at10239"/>
<evidence type="ECO:0000313" key="3">
    <source>
        <dbReference type="Proteomes" id="UP000011137"/>
    </source>
</evidence>
<dbReference type="InterPro" id="IPR000182">
    <property type="entry name" value="GNAT_dom"/>
</dbReference>
<organism evidence="2 3">
    <name type="scientific">Haloarcula vallismortis tailed virus 1</name>
    <dbReference type="NCBI Taxonomy" id="1262528"/>
    <lineage>
        <taxon>Viruses</taxon>
        <taxon>Duplodnaviria</taxon>
        <taxon>Heunggongvirae</taxon>
        <taxon>Uroviricota</taxon>
        <taxon>Caudoviricetes</taxon>
        <taxon>Thumleimavirales</taxon>
        <taxon>Druskaviridae</taxon>
        <taxon>Tredecimvirus</taxon>
        <taxon>Tredecimvirus thailandense</taxon>
        <taxon>Tredecimvirus HVTV1</taxon>
    </lineage>
</organism>
<dbReference type="Gene3D" id="3.40.630.30">
    <property type="match status" value="1"/>
</dbReference>
<dbReference type="PROSITE" id="PS51186">
    <property type="entry name" value="GNAT"/>
    <property type="match status" value="1"/>
</dbReference>
<sequence length="165" mass="19435">MVEIKVAEPDDERLEEIEAFFDDVEITQDLYWFVRRENVERCARREDRRLLYFLRGDRVSGACMVWAESDILSREEACLRNIAVAARDRHEGHGSELLDEAVAYAEERGKEVMVADVLSTADLEEFWLDNGFQAVDYYYTDRGNRMTVYERELEPDYTVEDPLDF</sequence>
<evidence type="ECO:0000313" key="2">
    <source>
        <dbReference type="EMBL" id="AGC34459.1"/>
    </source>
</evidence>
<evidence type="ECO:0000259" key="1">
    <source>
        <dbReference type="PROSITE" id="PS51186"/>
    </source>
</evidence>
<reference evidence="2 3" key="1">
    <citation type="journal article" date="2013" name="J. Virol.">
        <title>Insights into head-tailed viruses infecting extremely halophilic archaea.</title>
        <authorList>
            <person name="Pietila M.K."/>
            <person name="Laurinmaki P."/>
            <person name="Russell D.A."/>
            <person name="Ko C.C."/>
            <person name="Jacobs-Sera D."/>
            <person name="Butcher S.J."/>
            <person name="Bamford D.H."/>
            <person name="Hendrix R.W."/>
        </authorList>
    </citation>
    <scope>NUCLEOTIDE SEQUENCE [LARGE SCALE GENOMIC DNA]</scope>
</reference>
<proteinExistence type="predicted"/>